<dbReference type="Proteomes" id="UP000622890">
    <property type="component" value="Unassembled WGS sequence"/>
</dbReference>
<dbReference type="SUPFAM" id="SSF48403">
    <property type="entry name" value="Ankyrin repeat"/>
    <property type="match status" value="1"/>
</dbReference>
<dbReference type="Pfam" id="PF12796">
    <property type="entry name" value="Ank_2"/>
    <property type="match status" value="2"/>
</dbReference>
<dbReference type="EMBL" id="JAEPBG010000003">
    <property type="protein sequence ID" value="MBK4734789.1"/>
    <property type="molecule type" value="Genomic_DNA"/>
</dbReference>
<evidence type="ECO:0000256" key="3">
    <source>
        <dbReference type="PROSITE-ProRule" id="PRU00023"/>
    </source>
</evidence>
<keyword evidence="2 3" id="KW-0040">ANK repeat</keyword>
<feature type="repeat" description="ANK" evidence="3">
    <location>
        <begin position="61"/>
        <end position="86"/>
    </location>
</feature>
<dbReference type="InterPro" id="IPR002110">
    <property type="entry name" value="Ankyrin_rpt"/>
</dbReference>
<dbReference type="InterPro" id="IPR050889">
    <property type="entry name" value="Dendritic_Spine_Reg/Scaffold"/>
</dbReference>
<gene>
    <name evidence="4" type="ORF">JJB74_09255</name>
</gene>
<keyword evidence="1" id="KW-0677">Repeat</keyword>
<protein>
    <submittedName>
        <fullName evidence="4">Ankyrin repeat domain-containing protein</fullName>
    </submittedName>
</protein>
<reference evidence="4" key="1">
    <citation type="submission" date="2021-01" db="EMBL/GenBank/DDBJ databases">
        <title>Genome sequence of strain Noviherbaspirillum sp. DKR-6.</title>
        <authorList>
            <person name="Chaudhary D.K."/>
        </authorList>
    </citation>
    <scope>NUCLEOTIDE SEQUENCE</scope>
    <source>
        <strain evidence="4">DKR-6</strain>
    </source>
</reference>
<organism evidence="4 5">
    <name type="scientific">Noviherbaspirillum pedocola</name>
    <dbReference type="NCBI Taxonomy" id="2801341"/>
    <lineage>
        <taxon>Bacteria</taxon>
        <taxon>Pseudomonadati</taxon>
        <taxon>Pseudomonadota</taxon>
        <taxon>Betaproteobacteria</taxon>
        <taxon>Burkholderiales</taxon>
        <taxon>Oxalobacteraceae</taxon>
        <taxon>Noviherbaspirillum</taxon>
    </lineage>
</organism>
<sequence length="478" mass="51948">MLSAAAAGGNVALYQYLLGKHVREDKEKLITPLLAAAEKGHTDMLRFLLDSGADIDQTNSAGESALLLAVSAGSPDAVAFLLERGATCASDRLIAAAAESRSLQVFNLLIARRKVVPSRPALLFALNAATRATSLEIVKRLLELGAPADPTDVGLQPAHNPLRQLDFDCGNGTSNSLDVVHIAEILISHGAPLNHIDDFGKDPLMCAVKSNHTVAANTLISRGARIHQVETSHGANALQLAIMHLEDILNAPTSLNRQQASDACLSIFLLLCAMDRQENRSQLAKDAVNRAEHRIVQDMIVGTRYMKSVAFPSTDLLLSLLDGRKQPSANFTLFLQKHQDSLLSTGADPSFDDTMRKHLVHHGFVHPVIDVIMPFLKALPYMAPSLLGKREENVQFDLGAFCNGMLALLNHRLDSNEQIISLSYAQLPVDDPIKLALLNSAKNMLRKLAAHGDDVEVRKLSPCFSRLFEICLENTSHD</sequence>
<evidence type="ECO:0000313" key="4">
    <source>
        <dbReference type="EMBL" id="MBK4734789.1"/>
    </source>
</evidence>
<dbReference type="InterPro" id="IPR036770">
    <property type="entry name" value="Ankyrin_rpt-contain_sf"/>
</dbReference>
<name>A0A934SY20_9BURK</name>
<accession>A0A934SY20</accession>
<keyword evidence="5" id="KW-1185">Reference proteome</keyword>
<dbReference type="SMART" id="SM00248">
    <property type="entry name" value="ANK"/>
    <property type="match status" value="5"/>
</dbReference>
<dbReference type="PANTHER" id="PTHR24166:SF48">
    <property type="entry name" value="PROTEIN VAPYRIN"/>
    <property type="match status" value="1"/>
</dbReference>
<dbReference type="AlphaFoldDB" id="A0A934SY20"/>
<dbReference type="PROSITE" id="PS50297">
    <property type="entry name" value="ANK_REP_REGION"/>
    <property type="match status" value="2"/>
</dbReference>
<dbReference type="PROSITE" id="PS50088">
    <property type="entry name" value="ANK_REPEAT"/>
    <property type="match status" value="2"/>
</dbReference>
<evidence type="ECO:0000256" key="1">
    <source>
        <dbReference type="ARBA" id="ARBA00022737"/>
    </source>
</evidence>
<evidence type="ECO:0000256" key="2">
    <source>
        <dbReference type="ARBA" id="ARBA00023043"/>
    </source>
</evidence>
<dbReference type="RefSeq" id="WP_200591565.1">
    <property type="nucleotide sequence ID" value="NZ_JAEPBG010000003.1"/>
</dbReference>
<proteinExistence type="predicted"/>
<evidence type="ECO:0000313" key="5">
    <source>
        <dbReference type="Proteomes" id="UP000622890"/>
    </source>
</evidence>
<dbReference type="PANTHER" id="PTHR24166">
    <property type="entry name" value="ROLLING PEBBLES, ISOFORM B"/>
    <property type="match status" value="1"/>
</dbReference>
<dbReference type="Gene3D" id="1.25.40.20">
    <property type="entry name" value="Ankyrin repeat-containing domain"/>
    <property type="match status" value="2"/>
</dbReference>
<feature type="repeat" description="ANK" evidence="3">
    <location>
        <begin position="28"/>
        <end position="60"/>
    </location>
</feature>
<comment type="caution">
    <text evidence="4">The sequence shown here is derived from an EMBL/GenBank/DDBJ whole genome shotgun (WGS) entry which is preliminary data.</text>
</comment>